<proteinExistence type="predicted"/>
<reference evidence="1 2" key="1">
    <citation type="submission" date="2021-07" db="EMBL/GenBank/DDBJ databases">
        <title>Isolation and characterization of bacteria from a gold mining with a capacity of golden bioaccumulation.</title>
        <authorList>
            <person name="Yang X.J."/>
        </authorList>
    </citation>
    <scope>NUCLEOTIDE SEQUENCE [LARGE SCALE GENOMIC DNA]</scope>
    <source>
        <strain evidence="1 2">Au29</strain>
    </source>
</reference>
<protein>
    <submittedName>
        <fullName evidence="1">Uncharacterized protein</fullName>
    </submittedName>
</protein>
<dbReference type="Proteomes" id="UP000824334">
    <property type="component" value="Chromosome"/>
</dbReference>
<organism evidence="1 2">
    <name type="scientific">Brevundimonas nasdae</name>
    <dbReference type="NCBI Taxonomy" id="172043"/>
    <lineage>
        <taxon>Bacteria</taxon>
        <taxon>Pseudomonadati</taxon>
        <taxon>Pseudomonadota</taxon>
        <taxon>Alphaproteobacteria</taxon>
        <taxon>Caulobacterales</taxon>
        <taxon>Caulobacteraceae</taxon>
        <taxon>Brevundimonas</taxon>
    </lineage>
</organism>
<evidence type="ECO:0000313" key="1">
    <source>
        <dbReference type="EMBL" id="QYC11506.1"/>
    </source>
</evidence>
<keyword evidence="2" id="KW-1185">Reference proteome</keyword>
<gene>
    <name evidence="1" type="ORF">KWG56_05885</name>
</gene>
<evidence type="ECO:0000313" key="2">
    <source>
        <dbReference type="Proteomes" id="UP000824334"/>
    </source>
</evidence>
<name>A0ABX8TJW7_9CAUL</name>
<dbReference type="RefSeq" id="WP_219354085.1">
    <property type="nucleotide sequence ID" value="NZ_CP080034.1"/>
</dbReference>
<sequence>MTDVLDLLEDLEPRIASAKKSIAFGDAAERARRPVEQAPRHAALLLRLVQCVEDLDGFADAALRQRIGKAIAVADDLGGSLGTAANADDLDGVAIDYAQMNQALSGLTDRIKDHWSNLVNSDFNGLIAVGELLGKISGAEAIGAELVKIGQEARALTEPNTSQDRLIDWAPALRTRRSSTLEAMRAFTGQAEVDDFLAAVVMQTATLSLVTPTVLSWLNDRNALSAFNVRG</sequence>
<dbReference type="GeneID" id="94374786"/>
<accession>A0ABX8TJW7</accession>
<dbReference type="EMBL" id="CP080034">
    <property type="protein sequence ID" value="QYC11506.1"/>
    <property type="molecule type" value="Genomic_DNA"/>
</dbReference>